<dbReference type="Gene3D" id="2.10.25.10">
    <property type="entry name" value="Laminin"/>
    <property type="match status" value="8"/>
</dbReference>
<dbReference type="FunFam" id="2.10.25.10:FF:000209">
    <property type="entry name" value="Laminin subunit alpha 5"/>
    <property type="match status" value="1"/>
</dbReference>
<evidence type="ECO:0000259" key="15">
    <source>
        <dbReference type="PROSITE" id="PS50025"/>
    </source>
</evidence>
<dbReference type="PANTHER" id="PTHR10574">
    <property type="entry name" value="NETRIN/LAMININ-RELATED"/>
    <property type="match status" value="1"/>
</dbReference>
<evidence type="ECO:0000259" key="17">
    <source>
        <dbReference type="PROSITE" id="PS51115"/>
    </source>
</evidence>
<feature type="disulfide bond" evidence="12">
    <location>
        <begin position="340"/>
        <end position="352"/>
    </location>
</feature>
<feature type="domain" description="Laminin G" evidence="15">
    <location>
        <begin position="1925"/>
        <end position="2089"/>
    </location>
</feature>
<dbReference type="InterPro" id="IPR009254">
    <property type="entry name" value="Laminin_aI"/>
</dbReference>
<dbReference type="Ensembl" id="ENSEBUT00000027023.1">
    <property type="protein sequence ID" value="ENSEBUP00000026449.1"/>
    <property type="gene ID" value="ENSEBUG00000016199.1"/>
</dbReference>
<dbReference type="FunFam" id="2.10.25.10:FF:000011">
    <property type="entry name" value="Cadherin EGF LAG seven-pass G-type receptor"/>
    <property type="match status" value="1"/>
</dbReference>
<keyword evidence="6" id="KW-0084">Basement membrane</keyword>
<dbReference type="InterPro" id="IPR013320">
    <property type="entry name" value="ConA-like_dom_sf"/>
</dbReference>
<evidence type="ECO:0000256" key="3">
    <source>
        <dbReference type="ARBA" id="ARBA00022530"/>
    </source>
</evidence>
<dbReference type="GO" id="GO:0045995">
    <property type="term" value="P:regulation of embryonic development"/>
    <property type="evidence" value="ECO:0007669"/>
    <property type="project" value="InterPro"/>
</dbReference>
<dbReference type="FunFam" id="2.10.25.10:FF:000188">
    <property type="entry name" value="Laminin subunit gamma 2"/>
    <property type="match status" value="2"/>
</dbReference>
<dbReference type="InterPro" id="IPR010307">
    <property type="entry name" value="Laminin_dom_II"/>
</dbReference>
<feature type="disulfide bond" evidence="12">
    <location>
        <begin position="252"/>
        <end position="269"/>
    </location>
</feature>
<sequence>MLFFCIYFQLKIFLVPSHIFSLELLTPQVHCLTHHGTFMPDSSECMTSQFMLPSLALRVGTSEIVPLGGDLTHGPVLEQRTPPAWRSKSKLFPLGALQNQVQLNSSLEESGQYMLIAHYFQPHSPNIPVNVSIFSGTAWQGSFNASFCPHAFGCRTMMVFGPSSAVRLRSGALSMILHPEKNMWLSYVLVVPEGQFQSDLLSEEHFHSYEEFLSSCSYLDLSKSVETSKGFCAETAFSLVAYMSDGAKRCECDHLGSLSQTCQPHGGQCLCRPHVKGHTCDQCQPGFHSFPECRPCECSRGVCDQHTGACTCPPHTLPHTCQACLPGTFAFHSATGCQPCKCHPQGAIDSLCHPLNGQCSCIKGVGGEQCDRCLPGSYGFPFCHQCDCNHSGTSPAICDTTTGHCLCKENVEGTRCDTCIEGSFLLEASNPKGCTKCFCFGVTNRCESTKKRRTQIVTMKGWSLHNIENRDVKMSTSPEEGVVKATLKNRGAHLNEIYWSAPDEFRGDRLASYGGELKFRVQSVGGQEERASWGLPDVVLKGNQLALAWSAPARTTNRSKPWEGRMFFLEENFHHLHSRGPVSREDLMVVLEDVHLLLLRSHSHTSAHQLLLSNVTLETTSSSGSGPVATRVERCLCPFQYRGDSCQECSSGCYREKRGPFLGSCRQCQCNGHSGTCTDGTGECLHCQHGAAGEHCETCRDEFLQADSPGNSSTSVSCFSCPCPMTMASNNFAIGCVRESGEIRCICKDGYTGVNCEKCGAGYFGNPMVVGSQCHPCKCNGNSAECDPFTGRCLNCRGHSAGFHCDHCATGYYADAIDRKHCKVCPCNSCGTASCHPKTGSCTCLPGVTGQLCNTCKEDHFGFGGCKGCKPCDCAEAALNSSCDLSTGQCVCAPGTHGQRCERCKKGFWNYGVKGCLRCNCPSDCCDPLTGACGCAPGLMGDQCDRCNKPGHIPMLNQNGQLLCDACDGCVKDLLSKLENSSNIVSQTESALQKLSVGSFTQTRLKNLNQEVAKAKIQLGEYTALVKKERKDVDLVDNHIKDLHMDMSSLEDKTNKTTLKMKDLEDAVQQMYTKAGISFDQVTQITQFVNDVVRLTTGGAMPGLPISSSEFQRQLAEAERLITKLRARNFDGLKDMALQEKKLADELLKQVQTEFQRRVQELENEKTAASQLLDKHGLLLADILEAVNSARNATNYAESQNSANEDTLEQNKIHARKVRQLKDETEKALDESEKKLEELHDLLNDLETTRMEFEKLAADVDARERPLSEHVDRLSQGASQEPLVQKAEEHARSLRDVAKQLESLVKNTSKDEFLQKAIILSDSYAKIVEMLRKAEEEANNALHAARSAEMEVRQKELGRKAIDAKAISDRLLRESQDETKRKSLQNKLDTAQQKANDAKQKLIDLQSKYRDVWDSLSRVSRDAIQRAIDAAQRDADYASRVAGEVEDELKYLNEEAEKLKANISSNANVEFERALNETSRIINEADKLIPQLLKKLSQVESIRDEAKATADINKVRDIIEEARRSANQVKVSMKFNGTSGVEVRLPKGLEDLRPYTSLEFYIKDMEPLNRGDDVPNEKQFLLYLGKKNTRSRREPQFSEGDYIGAYLENKQVVFVCNLGKGERSIRIPDDAAKIMDDRFSMIRFERIYEMMTMEYKGGVNEFIKKERGLPTDYLFDLNPANTMFYIGTATPIYDLLPPSLKLPNFKGYLELASVNENLASLYNFIKLYNMDTQKEVPAKRYKDSKAAQDFYFEGTGFALLKLEQSKYFLKFEFQMRSTTYNGILIFLEKNELFLCAYIHEGHVKLEYNFGVGVKKVDVKEIDRKIFDTIKILVLPTNKEIKFETTNVHSDPTMPDDFNIFDNLGDTAYIAGVPKDRIPDSVLKNLPVKNSFQGCIRNLVVNKNVDLKQEQTNGVTFGCKDNFLVSRHATFSGKGSIKFIVGDFDSNHFEFGLTVQTDQPNGALISSNDGGLKLALLNGKVEFLFRNTKIVSPENVNDGYPHYIRVSYLSPDSTGQGHVWLGVDNVEHQVPHKESFGKIDTTFNVGFDNRQRYPYFTGCMSNLYIESQGIDKVKDFNTYVEKSNVALERCPISTTRV</sequence>
<dbReference type="SMART" id="SM00282">
    <property type="entry name" value="LamG"/>
    <property type="match status" value="3"/>
</dbReference>
<evidence type="ECO:0000256" key="7">
    <source>
        <dbReference type="ARBA" id="ARBA00022889"/>
    </source>
</evidence>
<dbReference type="Pfam" id="PF24973">
    <property type="entry name" value="EGF_LMN_ATRN"/>
    <property type="match status" value="2"/>
</dbReference>
<feature type="disulfide bond" evidence="12">
    <location>
        <begin position="361"/>
        <end position="370"/>
    </location>
</feature>
<dbReference type="SUPFAM" id="SSF49899">
    <property type="entry name" value="Concanavalin A-like lectins/glucanases"/>
    <property type="match status" value="3"/>
</dbReference>
<dbReference type="GO" id="GO:0016477">
    <property type="term" value="P:cell migration"/>
    <property type="evidence" value="ECO:0007669"/>
    <property type="project" value="TreeGrafter"/>
</dbReference>
<proteinExistence type="predicted"/>
<feature type="compositionally biased region" description="Polar residues" evidence="14">
    <location>
        <begin position="1385"/>
        <end position="1395"/>
    </location>
</feature>
<dbReference type="PRINTS" id="PR00011">
    <property type="entry name" value="EGFLAMININ"/>
</dbReference>
<dbReference type="GeneTree" id="ENSGT00940000156537"/>
<feature type="domain" description="Laminin EGF-like" evidence="16">
    <location>
        <begin position="777"/>
        <end position="824"/>
    </location>
</feature>
<dbReference type="Pfam" id="PF00052">
    <property type="entry name" value="Laminin_B"/>
    <property type="match status" value="1"/>
</dbReference>
<dbReference type="GO" id="GO:0030155">
    <property type="term" value="P:regulation of cell adhesion"/>
    <property type="evidence" value="ECO:0007669"/>
    <property type="project" value="InterPro"/>
</dbReference>
<dbReference type="InterPro" id="IPR056863">
    <property type="entry name" value="LMN_ATRN_NET-like_EGF"/>
</dbReference>
<evidence type="ECO:0000313" key="18">
    <source>
        <dbReference type="Ensembl" id="ENSEBUP00000026380.1"/>
    </source>
</evidence>
<dbReference type="SMART" id="SM00181">
    <property type="entry name" value="EGF"/>
    <property type="match status" value="8"/>
</dbReference>
<feature type="domain" description="Laminin EGF-like" evidence="16">
    <location>
        <begin position="340"/>
        <end position="385"/>
    </location>
</feature>
<feature type="disulfide bond" evidence="12">
    <location>
        <begin position="892"/>
        <end position="901"/>
    </location>
</feature>
<evidence type="ECO:0000256" key="6">
    <source>
        <dbReference type="ARBA" id="ARBA00022869"/>
    </source>
</evidence>
<evidence type="ECO:0000256" key="8">
    <source>
        <dbReference type="ARBA" id="ARBA00023054"/>
    </source>
</evidence>
<feature type="region of interest" description="Disordered" evidence="14">
    <location>
        <begin position="1373"/>
        <end position="1396"/>
    </location>
</feature>
<dbReference type="SMART" id="SM00281">
    <property type="entry name" value="LamB"/>
    <property type="match status" value="1"/>
</dbReference>
<dbReference type="PROSITE" id="PS51115">
    <property type="entry name" value="LAMININ_IVA"/>
    <property type="match status" value="1"/>
</dbReference>
<dbReference type="Pfam" id="PF06008">
    <property type="entry name" value="Laminin_I"/>
    <property type="match status" value="1"/>
</dbReference>
<protein>
    <submittedName>
        <fullName evidence="18">Uncharacterized protein</fullName>
    </submittedName>
</protein>
<feature type="disulfide bond" evidence="12">
    <location>
        <begin position="844"/>
        <end position="853"/>
    </location>
</feature>
<dbReference type="GO" id="GO:0009887">
    <property type="term" value="P:animal organ morphogenesis"/>
    <property type="evidence" value="ECO:0007669"/>
    <property type="project" value="TreeGrafter"/>
</dbReference>
<dbReference type="GO" id="GO:0070831">
    <property type="term" value="P:basement membrane assembly"/>
    <property type="evidence" value="ECO:0007669"/>
    <property type="project" value="TreeGrafter"/>
</dbReference>
<dbReference type="GO" id="GO:0030334">
    <property type="term" value="P:regulation of cell migration"/>
    <property type="evidence" value="ECO:0007669"/>
    <property type="project" value="InterPro"/>
</dbReference>
<feature type="domain" description="Laminin EGF-like" evidence="16">
    <location>
        <begin position="386"/>
        <end position="436"/>
    </location>
</feature>
<dbReference type="Pfam" id="PF00053">
    <property type="entry name" value="EGF_laminin"/>
    <property type="match status" value="7"/>
</dbReference>
<evidence type="ECO:0000256" key="10">
    <source>
        <dbReference type="ARBA" id="ARBA00023180"/>
    </source>
</evidence>
<dbReference type="SMART" id="SM00180">
    <property type="entry name" value="EGF_Lam"/>
    <property type="match status" value="10"/>
</dbReference>
<evidence type="ECO:0000256" key="14">
    <source>
        <dbReference type="SAM" id="MobiDB-lite"/>
    </source>
</evidence>
<dbReference type="FunFam" id="2.10.25.10:FF:000084">
    <property type="entry name" value="Laminin subunit alpha 3"/>
    <property type="match status" value="1"/>
</dbReference>
<dbReference type="InterPro" id="IPR000742">
    <property type="entry name" value="EGF"/>
</dbReference>
<dbReference type="Proteomes" id="UP000694388">
    <property type="component" value="Unplaced"/>
</dbReference>
<evidence type="ECO:0000259" key="16">
    <source>
        <dbReference type="PROSITE" id="PS50027"/>
    </source>
</evidence>
<evidence type="ECO:0000256" key="9">
    <source>
        <dbReference type="ARBA" id="ARBA00023157"/>
    </source>
</evidence>
<evidence type="ECO:0000256" key="12">
    <source>
        <dbReference type="PROSITE-ProRule" id="PRU00460"/>
    </source>
</evidence>
<dbReference type="CDD" id="cd00110">
    <property type="entry name" value="LamG"/>
    <property type="match status" value="3"/>
</dbReference>
<feature type="coiled-coil region" evidence="13">
    <location>
        <begin position="1108"/>
        <end position="1172"/>
    </location>
</feature>
<dbReference type="GO" id="GO:0005102">
    <property type="term" value="F:signaling receptor binding"/>
    <property type="evidence" value="ECO:0007669"/>
    <property type="project" value="InterPro"/>
</dbReference>
<dbReference type="Pfam" id="PF02210">
    <property type="entry name" value="Laminin_G_2"/>
    <property type="match status" value="2"/>
</dbReference>
<dbReference type="CDD" id="cd00055">
    <property type="entry name" value="EGF_Lam"/>
    <property type="match status" value="10"/>
</dbReference>
<comment type="subcellular location">
    <subcellularLocation>
        <location evidence="1">Secreted</location>
        <location evidence="1">Extracellular space</location>
        <location evidence="1">Extracellular matrix</location>
        <location evidence="1">Basement membrane</location>
    </subcellularLocation>
</comment>
<feature type="disulfide bond" evidence="12">
    <location>
        <begin position="407"/>
        <end position="416"/>
    </location>
</feature>
<feature type="disulfide bond" evidence="12">
    <location>
        <begin position="342"/>
        <end position="359"/>
    </location>
</feature>
<keyword evidence="9 12" id="KW-1015">Disulfide bond</keyword>
<dbReference type="GO" id="GO:0005576">
    <property type="term" value="C:extracellular region"/>
    <property type="evidence" value="ECO:0007669"/>
    <property type="project" value="UniProtKB-ARBA"/>
</dbReference>
<evidence type="ECO:0000313" key="19">
    <source>
        <dbReference type="Proteomes" id="UP000694388"/>
    </source>
</evidence>
<dbReference type="Gene3D" id="2.170.300.10">
    <property type="entry name" value="Tie2 ligand-binding domain superfamily"/>
    <property type="match status" value="1"/>
</dbReference>
<name>A0A8C4R7U6_EPTBU</name>
<feature type="domain" description="Laminin EGF-like" evidence="16">
    <location>
        <begin position="250"/>
        <end position="295"/>
    </location>
</feature>
<keyword evidence="5" id="KW-0677">Repeat</keyword>
<dbReference type="Ensembl" id="ENSEBUT00000026956.1">
    <property type="protein sequence ID" value="ENSEBUP00000026380.1"/>
    <property type="gene ID" value="ENSEBUG00000016199.1"/>
</dbReference>
<dbReference type="GO" id="GO:0043256">
    <property type="term" value="C:laminin complex"/>
    <property type="evidence" value="ECO:0007669"/>
    <property type="project" value="TreeGrafter"/>
</dbReference>
<dbReference type="PROSITE" id="PS01248">
    <property type="entry name" value="EGF_LAM_1"/>
    <property type="match status" value="3"/>
</dbReference>
<evidence type="ECO:0000256" key="1">
    <source>
        <dbReference type="ARBA" id="ARBA00004302"/>
    </source>
</evidence>
<dbReference type="InterPro" id="IPR002049">
    <property type="entry name" value="LE_dom"/>
</dbReference>
<keyword evidence="2" id="KW-0964">Secreted</keyword>
<dbReference type="GO" id="GO:0034446">
    <property type="term" value="P:substrate adhesion-dependent cell spreading"/>
    <property type="evidence" value="ECO:0007669"/>
    <property type="project" value="TreeGrafter"/>
</dbReference>
<keyword evidence="19" id="KW-1185">Reference proteome</keyword>
<dbReference type="Gene3D" id="2.60.120.200">
    <property type="match status" value="3"/>
</dbReference>
<dbReference type="FunFam" id="2.10.25.10:FF:000033">
    <property type="entry name" value="Laminin subunit alpha 2"/>
    <property type="match status" value="1"/>
</dbReference>
<evidence type="ECO:0000256" key="4">
    <source>
        <dbReference type="ARBA" id="ARBA00022729"/>
    </source>
</evidence>
<feature type="domain" description="Laminin IV type A" evidence="17">
    <location>
        <begin position="457"/>
        <end position="634"/>
    </location>
</feature>
<feature type="domain" description="Laminin G" evidence="15">
    <location>
        <begin position="1749"/>
        <end position="1918"/>
    </location>
</feature>
<feature type="disulfide bond" evidence="12">
    <location>
        <begin position="250"/>
        <end position="262"/>
    </location>
</feature>
<comment type="caution">
    <text evidence="12">Lacks conserved residue(s) required for the propagation of feature annotation.</text>
</comment>
<feature type="disulfide bond" evidence="12">
    <location>
        <begin position="796"/>
        <end position="805"/>
    </location>
</feature>
<evidence type="ECO:0000256" key="11">
    <source>
        <dbReference type="ARBA" id="ARBA00023292"/>
    </source>
</evidence>
<dbReference type="PROSITE" id="PS50027">
    <property type="entry name" value="EGF_LAM_2"/>
    <property type="match status" value="7"/>
</dbReference>
<organism evidence="18 19">
    <name type="scientific">Eptatretus burgeri</name>
    <name type="common">Inshore hagfish</name>
    <dbReference type="NCBI Taxonomy" id="7764"/>
    <lineage>
        <taxon>Eukaryota</taxon>
        <taxon>Metazoa</taxon>
        <taxon>Chordata</taxon>
        <taxon>Craniata</taxon>
        <taxon>Vertebrata</taxon>
        <taxon>Cyclostomata</taxon>
        <taxon>Myxini</taxon>
        <taxon>Myxiniformes</taxon>
        <taxon>Myxinidae</taxon>
        <taxon>Eptatretinae</taxon>
        <taxon>Eptatretus</taxon>
    </lineage>
</organism>
<dbReference type="PROSITE" id="PS50025">
    <property type="entry name" value="LAM_G_DOMAIN"/>
    <property type="match status" value="2"/>
</dbReference>
<keyword evidence="10" id="KW-0325">Glycoprotein</keyword>
<dbReference type="FunFam" id="2.10.25.10:FF:000082">
    <property type="entry name" value="Laminin subunit alpha 1"/>
    <property type="match status" value="1"/>
</dbReference>
<dbReference type="InterPro" id="IPR000034">
    <property type="entry name" value="Laminin_IV"/>
</dbReference>
<dbReference type="PANTHER" id="PTHR10574:SF406">
    <property type="entry name" value="LAMININ SUBUNIT ALPHA 5"/>
    <property type="match status" value="1"/>
</dbReference>
<keyword evidence="8 13" id="KW-0175">Coiled coil</keyword>
<dbReference type="GO" id="GO:0009888">
    <property type="term" value="P:tissue development"/>
    <property type="evidence" value="ECO:0007669"/>
    <property type="project" value="TreeGrafter"/>
</dbReference>
<dbReference type="Ensembl" id="ENSEBUT00000026887.1">
    <property type="protein sequence ID" value="ENSEBUP00000026311.1"/>
    <property type="gene ID" value="ENSEBUG00000016199.1"/>
</dbReference>
<feature type="disulfide bond" evidence="12">
    <location>
        <begin position="312"/>
        <end position="321"/>
    </location>
</feature>
<feature type="disulfide bond" evidence="12">
    <location>
        <begin position="808"/>
        <end position="822"/>
    </location>
</feature>
<keyword evidence="7" id="KW-0130">Cell adhesion</keyword>
<feature type="domain" description="Laminin EGF-like" evidence="16">
    <location>
        <begin position="296"/>
        <end position="339"/>
    </location>
</feature>
<evidence type="ECO:0000256" key="5">
    <source>
        <dbReference type="ARBA" id="ARBA00022737"/>
    </source>
</evidence>
<keyword evidence="4" id="KW-0732">Signal</keyword>
<feature type="coiled-coil region" evidence="13">
    <location>
        <begin position="1204"/>
        <end position="1256"/>
    </location>
</feature>
<keyword evidence="11 12" id="KW-0424">Laminin EGF-like domain</keyword>
<feature type="disulfide bond" evidence="12">
    <location>
        <begin position="388"/>
        <end position="405"/>
    </location>
</feature>
<feature type="disulfide bond" evidence="12">
    <location>
        <begin position="386"/>
        <end position="398"/>
    </location>
</feature>
<evidence type="ECO:0000256" key="13">
    <source>
        <dbReference type="SAM" id="Coils"/>
    </source>
</evidence>
<feature type="domain" description="Laminin EGF-like" evidence="16">
    <location>
        <begin position="872"/>
        <end position="918"/>
    </location>
</feature>
<dbReference type="InterPro" id="IPR050440">
    <property type="entry name" value="Laminin/Netrin_ECM"/>
</dbReference>
<evidence type="ECO:0000256" key="2">
    <source>
        <dbReference type="ARBA" id="ARBA00022525"/>
    </source>
</evidence>
<dbReference type="GO" id="GO:0007411">
    <property type="term" value="P:axon guidance"/>
    <property type="evidence" value="ECO:0007669"/>
    <property type="project" value="TreeGrafter"/>
</dbReference>
<dbReference type="SUPFAM" id="SSF57196">
    <property type="entry name" value="EGF/Laminin"/>
    <property type="match status" value="7"/>
</dbReference>
<keyword evidence="3" id="KW-0272">Extracellular matrix</keyword>
<feature type="domain" description="Laminin EGF-like" evidence="16">
    <location>
        <begin position="825"/>
        <end position="871"/>
    </location>
</feature>
<feature type="coiled-coil region" evidence="13">
    <location>
        <begin position="1005"/>
        <end position="1067"/>
    </location>
</feature>
<dbReference type="InterPro" id="IPR001791">
    <property type="entry name" value="Laminin_G"/>
</dbReference>
<feature type="disulfide bond" evidence="12">
    <location>
        <begin position="271"/>
        <end position="280"/>
    </location>
</feature>
<dbReference type="Pfam" id="PF06009">
    <property type="entry name" value="Laminin_II"/>
    <property type="match status" value="1"/>
</dbReference>
<accession>A0A8C4R7U6</accession>
<reference evidence="18" key="1">
    <citation type="submission" date="2025-05" db="UniProtKB">
        <authorList>
            <consortium name="Ensembl"/>
        </authorList>
    </citation>
    <scope>IDENTIFICATION</scope>
</reference>